<keyword evidence="2" id="KW-1185">Reference proteome</keyword>
<dbReference type="AlphaFoldDB" id="A0A8T0Q1A3"/>
<gene>
    <name evidence="1" type="ORF">PVAP13_7NG195617</name>
</gene>
<sequence>MDQNIHHFTGLGCGVLCVCHPIWAWLYFCPTFSPRYRTSARTTAHIQRRCSPRLRTVSFSLPRRSPSQPPPTCSGGKVRNLTADQLLLGPHLLTHLSLEALPPSTARLGFGFRTVRAFLLDSPVIS</sequence>
<evidence type="ECO:0000313" key="2">
    <source>
        <dbReference type="Proteomes" id="UP000823388"/>
    </source>
</evidence>
<dbReference type="EMBL" id="CM029050">
    <property type="protein sequence ID" value="KAG2566389.1"/>
    <property type="molecule type" value="Genomic_DNA"/>
</dbReference>
<organism evidence="1 2">
    <name type="scientific">Panicum virgatum</name>
    <name type="common">Blackwell switchgrass</name>
    <dbReference type="NCBI Taxonomy" id="38727"/>
    <lineage>
        <taxon>Eukaryota</taxon>
        <taxon>Viridiplantae</taxon>
        <taxon>Streptophyta</taxon>
        <taxon>Embryophyta</taxon>
        <taxon>Tracheophyta</taxon>
        <taxon>Spermatophyta</taxon>
        <taxon>Magnoliopsida</taxon>
        <taxon>Liliopsida</taxon>
        <taxon>Poales</taxon>
        <taxon>Poaceae</taxon>
        <taxon>PACMAD clade</taxon>
        <taxon>Panicoideae</taxon>
        <taxon>Panicodae</taxon>
        <taxon>Paniceae</taxon>
        <taxon>Panicinae</taxon>
        <taxon>Panicum</taxon>
        <taxon>Panicum sect. Hiantes</taxon>
    </lineage>
</organism>
<protein>
    <submittedName>
        <fullName evidence="1">Uncharacterized protein</fullName>
    </submittedName>
</protein>
<accession>A0A8T0Q1A3</accession>
<proteinExistence type="predicted"/>
<reference evidence="1" key="1">
    <citation type="submission" date="2020-05" db="EMBL/GenBank/DDBJ databases">
        <title>WGS assembly of Panicum virgatum.</title>
        <authorList>
            <person name="Lovell J.T."/>
            <person name="Jenkins J."/>
            <person name="Shu S."/>
            <person name="Juenger T.E."/>
            <person name="Schmutz J."/>
        </authorList>
    </citation>
    <scope>NUCLEOTIDE SEQUENCE</scope>
    <source>
        <strain evidence="1">AP13</strain>
    </source>
</reference>
<comment type="caution">
    <text evidence="1">The sequence shown here is derived from an EMBL/GenBank/DDBJ whole genome shotgun (WGS) entry which is preliminary data.</text>
</comment>
<dbReference type="Proteomes" id="UP000823388">
    <property type="component" value="Chromosome 7N"/>
</dbReference>
<evidence type="ECO:0000313" key="1">
    <source>
        <dbReference type="EMBL" id="KAG2566389.1"/>
    </source>
</evidence>
<name>A0A8T0Q1A3_PANVG</name>